<protein>
    <recommendedName>
        <fullName evidence="3">Gamma-glutamylcyclotransferase</fullName>
    </recommendedName>
</protein>
<proteinExistence type="predicted"/>
<reference evidence="2" key="1">
    <citation type="journal article" date="2019" name="Int. J. Syst. Evol. Microbiol.">
        <title>The Global Catalogue of Microorganisms (GCM) 10K type strain sequencing project: providing services to taxonomists for standard genome sequencing and annotation.</title>
        <authorList>
            <consortium name="The Broad Institute Genomics Platform"/>
            <consortium name="The Broad Institute Genome Sequencing Center for Infectious Disease"/>
            <person name="Wu L."/>
            <person name="Ma J."/>
        </authorList>
    </citation>
    <scope>NUCLEOTIDE SEQUENCE [LARGE SCALE GENOMIC DNA]</scope>
    <source>
        <strain evidence="2">KCTC 32255</strain>
    </source>
</reference>
<organism evidence="1 2">
    <name type="scientific">Haloechinothrix salitolerans</name>
    <dbReference type="NCBI Taxonomy" id="926830"/>
    <lineage>
        <taxon>Bacteria</taxon>
        <taxon>Bacillati</taxon>
        <taxon>Actinomycetota</taxon>
        <taxon>Actinomycetes</taxon>
        <taxon>Pseudonocardiales</taxon>
        <taxon>Pseudonocardiaceae</taxon>
        <taxon>Haloechinothrix</taxon>
    </lineage>
</organism>
<dbReference type="EMBL" id="JBHSXX010000001">
    <property type="protein sequence ID" value="MFC6866520.1"/>
    <property type="molecule type" value="Genomic_DNA"/>
</dbReference>
<keyword evidence="2" id="KW-1185">Reference proteome</keyword>
<name>A0ABW2BW48_9PSEU</name>
<accession>A0ABW2BW48</accession>
<sequence>MFTDAEYPADPYPGRRAPTSFVHVDGVGYPLTATRTGYVVGGPAGDVAPPACHADDAVPADDGVALDVWLAERDAPPLAGRTPVLAYGSNACPSKLTWLRENLGFTGPAVALRAECVGYSAVWTTGVRDRDNQRTVTLMPMPDVPHVIEEHVVLLATTDQLKVLDVCEAADLSCWGEPGRPDPRYRRELLPDDVVSVDGAASIDAPVLTEPVHAYFGCHPTREPALVDGAPARAVNGAFPASDAMNDAFATPTAAKASFSATRATPP</sequence>
<evidence type="ECO:0000313" key="2">
    <source>
        <dbReference type="Proteomes" id="UP001596337"/>
    </source>
</evidence>
<dbReference type="Proteomes" id="UP001596337">
    <property type="component" value="Unassembled WGS sequence"/>
</dbReference>
<gene>
    <name evidence="1" type="ORF">ACFQGD_05125</name>
</gene>
<dbReference type="RefSeq" id="WP_345395636.1">
    <property type="nucleotide sequence ID" value="NZ_BAABLA010000024.1"/>
</dbReference>
<evidence type="ECO:0008006" key="3">
    <source>
        <dbReference type="Google" id="ProtNLM"/>
    </source>
</evidence>
<comment type="caution">
    <text evidence="1">The sequence shown here is derived from an EMBL/GenBank/DDBJ whole genome shotgun (WGS) entry which is preliminary data.</text>
</comment>
<evidence type="ECO:0000313" key="1">
    <source>
        <dbReference type="EMBL" id="MFC6866520.1"/>
    </source>
</evidence>